<evidence type="ECO:0000313" key="1">
    <source>
        <dbReference type="EMBL" id="JAP10064.1"/>
    </source>
</evidence>
<dbReference type="PANTHER" id="PTHR15140">
    <property type="entry name" value="TUBULIN-SPECIFIC CHAPERONE E"/>
    <property type="match status" value="1"/>
</dbReference>
<dbReference type="EMBL" id="GEDG01033804">
    <property type="protein sequence ID" value="JAP10064.1"/>
    <property type="molecule type" value="Transcribed_RNA"/>
</dbReference>
<organism evidence="1">
    <name type="scientific">Solanum chacoense</name>
    <name type="common">Chaco potato</name>
    <dbReference type="NCBI Taxonomy" id="4108"/>
    <lineage>
        <taxon>Eukaryota</taxon>
        <taxon>Viridiplantae</taxon>
        <taxon>Streptophyta</taxon>
        <taxon>Embryophyta</taxon>
        <taxon>Tracheophyta</taxon>
        <taxon>Spermatophyta</taxon>
        <taxon>Magnoliopsida</taxon>
        <taxon>eudicotyledons</taxon>
        <taxon>Gunneridae</taxon>
        <taxon>Pentapetalae</taxon>
        <taxon>asterids</taxon>
        <taxon>lamiids</taxon>
        <taxon>Solanales</taxon>
        <taxon>Solanaceae</taxon>
        <taxon>Solanoideae</taxon>
        <taxon>Solaneae</taxon>
        <taxon>Solanum</taxon>
    </lineage>
</organism>
<sequence>MHKTLILPRDIWNMTQLRRLRLLSGNYLSKPKRSTTTDDVLGLSNLEELSHLCFSSCTEEVFSCLPNIRKLSILDAASDDASEYLKIWYI</sequence>
<dbReference type="Gene3D" id="3.80.10.10">
    <property type="entry name" value="Ribonuclease Inhibitor"/>
    <property type="match status" value="1"/>
</dbReference>
<dbReference type="AlphaFoldDB" id="A0A0V0GRV3"/>
<dbReference type="SUPFAM" id="SSF52047">
    <property type="entry name" value="RNI-like"/>
    <property type="match status" value="1"/>
</dbReference>
<accession>A0A0V0GRV3</accession>
<name>A0A0V0GRV3_SOLCH</name>
<dbReference type="InterPro" id="IPR032675">
    <property type="entry name" value="LRR_dom_sf"/>
</dbReference>
<protein>
    <submittedName>
        <fullName evidence="1">Putative ovule protein</fullName>
    </submittedName>
</protein>
<reference evidence="1" key="1">
    <citation type="submission" date="2015-12" db="EMBL/GenBank/DDBJ databases">
        <title>Gene expression during late stages of embryo sac development: a critical building block for successful pollen-pistil interactions.</title>
        <authorList>
            <person name="Liu Y."/>
            <person name="Joly V."/>
            <person name="Sabar M."/>
            <person name="Matton D.P."/>
        </authorList>
    </citation>
    <scope>NUCLEOTIDE SEQUENCE</scope>
</reference>
<proteinExistence type="predicted"/>
<dbReference type="PANTHER" id="PTHR15140:SF33">
    <property type="entry name" value="LATE BLIGHT RESISTANCE PROTEIN HOMOLOG R1A-3 ISOFORM X1"/>
    <property type="match status" value="1"/>
</dbReference>